<accession>A0A2T0KA58</accession>
<comment type="subcellular location">
    <subcellularLocation>
        <location evidence="1">Cell membrane</location>
    </subcellularLocation>
</comment>
<evidence type="ECO:0000256" key="3">
    <source>
        <dbReference type="ARBA" id="ARBA00022676"/>
    </source>
</evidence>
<gene>
    <name evidence="12" type="ORF">CLV67_109288</name>
</gene>
<evidence type="ECO:0000256" key="4">
    <source>
        <dbReference type="ARBA" id="ARBA00022679"/>
    </source>
</evidence>
<feature type="compositionally biased region" description="Basic and acidic residues" evidence="10">
    <location>
        <begin position="272"/>
        <end position="286"/>
    </location>
</feature>
<comment type="pathway">
    <text evidence="7">Carotenoid biosynthesis; staphyloxanthin biosynthesis; staphyloxanthin from farnesyl diphosphate: step 4/5.</text>
</comment>
<dbReference type="InterPro" id="IPR029044">
    <property type="entry name" value="Nucleotide-diphossugar_trans"/>
</dbReference>
<dbReference type="Gene3D" id="3.90.550.10">
    <property type="entry name" value="Spore Coat Polysaccharide Biosynthesis Protein SpsA, Chain A"/>
    <property type="match status" value="1"/>
</dbReference>
<feature type="domain" description="Glycosyltransferase 2-like" evidence="11">
    <location>
        <begin position="3"/>
        <end position="111"/>
    </location>
</feature>
<evidence type="ECO:0000313" key="12">
    <source>
        <dbReference type="EMBL" id="PRX20023.1"/>
    </source>
</evidence>
<comment type="similarity">
    <text evidence="8">Belongs to the glycosyltransferase 2 family. CrtQ subfamily.</text>
</comment>
<dbReference type="InterPro" id="IPR001173">
    <property type="entry name" value="Glyco_trans_2-like"/>
</dbReference>
<dbReference type="OrthoDB" id="9802632at2"/>
<evidence type="ECO:0000256" key="9">
    <source>
        <dbReference type="ARBA" id="ARBA00040345"/>
    </source>
</evidence>
<evidence type="ECO:0000313" key="13">
    <source>
        <dbReference type="Proteomes" id="UP000239415"/>
    </source>
</evidence>
<keyword evidence="4 12" id="KW-0808">Transferase</keyword>
<feature type="region of interest" description="Disordered" evidence="10">
    <location>
        <begin position="267"/>
        <end position="286"/>
    </location>
</feature>
<keyword evidence="5" id="KW-0472">Membrane</keyword>
<keyword evidence="13" id="KW-1185">Reference proteome</keyword>
<evidence type="ECO:0000256" key="10">
    <source>
        <dbReference type="SAM" id="MobiDB-lite"/>
    </source>
</evidence>
<protein>
    <recommendedName>
        <fullName evidence="9">4,4'-diaponeurosporenoate glycosyltransferase</fullName>
    </recommendedName>
</protein>
<comment type="caution">
    <text evidence="12">The sequence shown here is derived from an EMBL/GenBank/DDBJ whole genome shotgun (WGS) entry which is preliminary data.</text>
</comment>
<dbReference type="PANTHER" id="PTHR43646:SF2">
    <property type="entry name" value="GLYCOSYLTRANSFERASE 2-LIKE DOMAIN-CONTAINING PROTEIN"/>
    <property type="match status" value="1"/>
</dbReference>
<proteinExistence type="inferred from homology"/>
<dbReference type="RefSeq" id="WP_106321898.1">
    <property type="nucleotide sequence ID" value="NZ_BOMO01000082.1"/>
</dbReference>
<comment type="function">
    <text evidence="6">Catalyzes the glycosylation of 4,4'-diaponeurosporenoate, i.e. the esterification of glucose at the C1'' position with the carboxyl group of 4,4'-diaponeurosporenic acid, to form glycosyl-4,4'-diaponeurosporenoate. This is a step in the biosynthesis of staphyloxanthin, an orange pigment present in most staphylococci strains.</text>
</comment>
<evidence type="ECO:0000256" key="5">
    <source>
        <dbReference type="ARBA" id="ARBA00023136"/>
    </source>
</evidence>
<evidence type="ECO:0000259" key="11">
    <source>
        <dbReference type="Pfam" id="PF00535"/>
    </source>
</evidence>
<dbReference type="Proteomes" id="UP000239415">
    <property type="component" value="Unassembled WGS sequence"/>
</dbReference>
<evidence type="ECO:0000256" key="2">
    <source>
        <dbReference type="ARBA" id="ARBA00022475"/>
    </source>
</evidence>
<dbReference type="EMBL" id="PVMZ01000009">
    <property type="protein sequence ID" value="PRX20023.1"/>
    <property type="molecule type" value="Genomic_DNA"/>
</dbReference>
<dbReference type="PANTHER" id="PTHR43646">
    <property type="entry name" value="GLYCOSYLTRANSFERASE"/>
    <property type="match status" value="1"/>
</dbReference>
<organism evidence="12 13">
    <name type="scientific">Actinoplanes italicus</name>
    <dbReference type="NCBI Taxonomy" id="113567"/>
    <lineage>
        <taxon>Bacteria</taxon>
        <taxon>Bacillati</taxon>
        <taxon>Actinomycetota</taxon>
        <taxon>Actinomycetes</taxon>
        <taxon>Micromonosporales</taxon>
        <taxon>Micromonosporaceae</taxon>
        <taxon>Actinoplanes</taxon>
    </lineage>
</organism>
<keyword evidence="3" id="KW-0328">Glycosyltransferase</keyword>
<evidence type="ECO:0000256" key="7">
    <source>
        <dbReference type="ARBA" id="ARBA00037904"/>
    </source>
</evidence>
<dbReference type="SUPFAM" id="SSF53448">
    <property type="entry name" value="Nucleotide-diphospho-sugar transferases"/>
    <property type="match status" value="1"/>
</dbReference>
<name>A0A2T0KA58_9ACTN</name>
<dbReference type="Pfam" id="PF00535">
    <property type="entry name" value="Glycos_transf_2"/>
    <property type="match status" value="1"/>
</dbReference>
<evidence type="ECO:0000256" key="1">
    <source>
        <dbReference type="ARBA" id="ARBA00004236"/>
    </source>
</evidence>
<keyword evidence="2" id="KW-1003">Cell membrane</keyword>
<dbReference type="AlphaFoldDB" id="A0A2T0KA58"/>
<dbReference type="GO" id="GO:0005886">
    <property type="term" value="C:plasma membrane"/>
    <property type="evidence" value="ECO:0007669"/>
    <property type="project" value="UniProtKB-SubCell"/>
</dbReference>
<dbReference type="GO" id="GO:0016757">
    <property type="term" value="F:glycosyltransferase activity"/>
    <property type="evidence" value="ECO:0007669"/>
    <property type="project" value="UniProtKB-KW"/>
</dbReference>
<reference evidence="12 13" key="1">
    <citation type="submission" date="2018-03" db="EMBL/GenBank/DDBJ databases">
        <title>Genomic Encyclopedia of Archaeal and Bacterial Type Strains, Phase II (KMG-II): from individual species to whole genera.</title>
        <authorList>
            <person name="Goeker M."/>
        </authorList>
    </citation>
    <scope>NUCLEOTIDE SEQUENCE [LARGE SCALE GENOMIC DNA]</scope>
    <source>
        <strain evidence="12 13">DSM 43146</strain>
    </source>
</reference>
<sequence length="286" mass="30179">MTSVVIAAHNEAAVIGRCLDALLADAHPGEIDVTVVANGCTDDTVTIAGSRPGVRVLDLAKPGKAGALNAGDAAAEGFPRIYLDADIVLSTAAVRALTEVLEAGAPSATVGRELELTGRPLLVKAYFAIHGRLPVMRDGLFGRGVVALSKEGRSRFDRFPELVADDLFLDSQFAPEEKEHVNAYAARVATPRRTGDLIRRLVRVRGGNAAMRAAADRGEITVPVRAAARSSWLRDVVVPRPWLAPAAVCYVGITVWAALAAKRAGDGGAAWGRDESSRISDSAEQR</sequence>
<evidence type="ECO:0000256" key="6">
    <source>
        <dbReference type="ARBA" id="ARBA00037281"/>
    </source>
</evidence>
<evidence type="ECO:0000256" key="8">
    <source>
        <dbReference type="ARBA" id="ARBA00038120"/>
    </source>
</evidence>